<feature type="non-terminal residue" evidence="2">
    <location>
        <position position="1"/>
    </location>
</feature>
<feature type="compositionally biased region" description="Basic and acidic residues" evidence="1">
    <location>
        <begin position="178"/>
        <end position="189"/>
    </location>
</feature>
<sequence length="275" mass="28926">ANPELRAAATPRFPGRTDLGGAGRRLPPPRPPAAHAPPRTDVQRLRPLRGKRRGTNAGVQRIGLGVRLADPPRGRPHRRRPLYRGRPVQALGAAGLHPDGCRRTPGPEPAPRGSVWPRSPATGRRPVAGADARRTLRGGRSLPAAAPRGAAPAAAPGPRHCSPRQLHLGRQPGQRPGEIGRRIGQDADRAIQAVRRADAGQVPPPRGAQPDAAVPGRPPRPNPHRDGLRPGLFRPGPPDPVLRPVHGPHAFGVPAGRADGTGAPGQPECHCPARL</sequence>
<organism evidence="2">
    <name type="scientific">uncultured Cytophagales bacterium</name>
    <dbReference type="NCBI Taxonomy" id="158755"/>
    <lineage>
        <taxon>Bacteria</taxon>
        <taxon>Pseudomonadati</taxon>
        <taxon>Bacteroidota</taxon>
        <taxon>Sphingobacteriia</taxon>
        <taxon>Sphingobacteriales</taxon>
        <taxon>environmental samples</taxon>
    </lineage>
</organism>
<feature type="compositionally biased region" description="Pro residues" evidence="1">
    <location>
        <begin position="26"/>
        <end position="35"/>
    </location>
</feature>
<accession>A0A6J4II99</accession>
<dbReference type="AlphaFoldDB" id="A0A6J4II99"/>
<evidence type="ECO:0000256" key="1">
    <source>
        <dbReference type="SAM" id="MobiDB-lite"/>
    </source>
</evidence>
<protein>
    <submittedName>
        <fullName evidence="2">Uncharacterized protein</fullName>
    </submittedName>
</protein>
<feature type="compositionally biased region" description="Low complexity" evidence="1">
    <location>
        <begin position="138"/>
        <end position="159"/>
    </location>
</feature>
<feature type="non-terminal residue" evidence="2">
    <location>
        <position position="275"/>
    </location>
</feature>
<dbReference type="EMBL" id="CADCTQ010000177">
    <property type="protein sequence ID" value="CAA9250951.1"/>
    <property type="molecule type" value="Genomic_DNA"/>
</dbReference>
<gene>
    <name evidence="2" type="ORF">AVDCRST_MAG56-1932</name>
</gene>
<evidence type="ECO:0000313" key="2">
    <source>
        <dbReference type="EMBL" id="CAA9250951.1"/>
    </source>
</evidence>
<name>A0A6J4II99_9SPHI</name>
<proteinExistence type="predicted"/>
<feature type="compositionally biased region" description="Basic residues" evidence="1">
    <location>
        <begin position="74"/>
        <end position="83"/>
    </location>
</feature>
<reference evidence="2" key="1">
    <citation type="submission" date="2020-02" db="EMBL/GenBank/DDBJ databases">
        <authorList>
            <person name="Meier V. D."/>
        </authorList>
    </citation>
    <scope>NUCLEOTIDE SEQUENCE</scope>
    <source>
        <strain evidence="2">AVDCRST_MAG56</strain>
    </source>
</reference>
<feature type="region of interest" description="Disordered" evidence="1">
    <location>
        <begin position="1"/>
        <end position="275"/>
    </location>
</feature>